<keyword evidence="5 6" id="KW-0472">Membrane</keyword>
<evidence type="ECO:0000256" key="4">
    <source>
        <dbReference type="ARBA" id="ARBA00022989"/>
    </source>
</evidence>
<organism evidence="7 8">
    <name type="scientific">Catenovulum maritimum</name>
    <dbReference type="NCBI Taxonomy" id="1513271"/>
    <lineage>
        <taxon>Bacteria</taxon>
        <taxon>Pseudomonadati</taxon>
        <taxon>Pseudomonadota</taxon>
        <taxon>Gammaproteobacteria</taxon>
        <taxon>Alteromonadales</taxon>
        <taxon>Alteromonadaceae</taxon>
        <taxon>Catenovulum</taxon>
    </lineage>
</organism>
<comment type="subcellular location">
    <subcellularLocation>
        <location evidence="1">Membrane</location>
        <topology evidence="1">Multi-pass membrane protein</topology>
    </subcellularLocation>
</comment>
<feature type="transmembrane region" description="Helical" evidence="6">
    <location>
        <begin position="193"/>
        <end position="218"/>
    </location>
</feature>
<proteinExistence type="predicted"/>
<keyword evidence="3 6" id="KW-0812">Transmembrane</keyword>
<dbReference type="PANTHER" id="PTHR31645">
    <property type="entry name" value="OLIGOPEPTIDE TRANSPORTER YGL114W-RELATED"/>
    <property type="match status" value="1"/>
</dbReference>
<dbReference type="InterPro" id="IPR004813">
    <property type="entry name" value="OPT"/>
</dbReference>
<dbReference type="STRING" id="1513271.XM47_08180"/>
<evidence type="ECO:0000256" key="6">
    <source>
        <dbReference type="SAM" id="Phobius"/>
    </source>
</evidence>
<dbReference type="OrthoDB" id="9809340at2"/>
<feature type="transmembrane region" description="Helical" evidence="6">
    <location>
        <begin position="606"/>
        <end position="633"/>
    </location>
</feature>
<evidence type="ECO:0000256" key="1">
    <source>
        <dbReference type="ARBA" id="ARBA00004141"/>
    </source>
</evidence>
<dbReference type="InterPro" id="IPR004814">
    <property type="entry name" value="Oligopep_transpt"/>
</dbReference>
<keyword evidence="4 6" id="KW-1133">Transmembrane helix</keyword>
<gene>
    <name evidence="7" type="ORF">XM47_08180</name>
</gene>
<dbReference type="Proteomes" id="UP000037600">
    <property type="component" value="Unassembled WGS sequence"/>
</dbReference>
<sequence length="661" mass="71781">MTTEPLIKSTTKLAEFNIRIIGLALIITVILTAANAYIGLLVGMTVSASIPAAAISMAILRWYKNSNVLQNNMIQTSASAGEALAAGVIFTVPALVIMQAWPSYQYLPIVLIAISGGILGVIFTIPLRHALIVDKKLTYPEGVATAQLLTVGHNLDKHSSLGVRHLFQAAGISAIFKLLESGFGMISTSISKLILVPSLNLLTSFHMQFSPALLGIGYILNIKIVSLVFIGGLIGTLIGIPTNWLLNQEQHILSLNLAELSVNQLTAENWQSLADTIWHDNRRIGIGAMLVGGIWSLLLIAKPIYVSIKTNFSSFKDFHQMSSDINRTEQDLPFKYLLILVPMILIPLIYSIYPLFSQSLYPAFYTGLWCFLLIFFAFIFASVAGYMAGIVGSSNNPISGVTIATVLISSLIIFYLIGESEWAKQLGPLIVMFLAAVTCSAAAIAGDNLQDLKCGHLLGATPWKQQAFQILGVVTAALVLPLILMLLDQSYGIGRPAENSNNGTFLAAPQANLMKELTQSIFNQSANWLLIQLGMLLGAVLILVDFVFVKLKINYRIHVLAVAIGIYLPFGLTITMLFGALIKLWVEHKLKHKSPEFKTSCEHNGLLLASGFITGEALMGVLLAFIAGFVVSLPEPIEFAHYTGLLSFSIVGLYLYKRAKG</sequence>
<dbReference type="GO" id="GO:0016020">
    <property type="term" value="C:membrane"/>
    <property type="evidence" value="ECO:0007669"/>
    <property type="project" value="UniProtKB-SubCell"/>
</dbReference>
<dbReference type="NCBIfam" id="TIGR00733">
    <property type="entry name" value="OPT family oligopeptide transporter"/>
    <property type="match status" value="1"/>
</dbReference>
<dbReference type="NCBIfam" id="TIGR00728">
    <property type="entry name" value="OPT_sfam"/>
    <property type="match status" value="1"/>
</dbReference>
<feature type="transmembrane region" description="Helical" evidence="6">
    <location>
        <begin position="20"/>
        <end position="38"/>
    </location>
</feature>
<feature type="transmembrane region" description="Helical" evidence="6">
    <location>
        <begin position="429"/>
        <end position="446"/>
    </location>
</feature>
<evidence type="ECO:0008006" key="9">
    <source>
        <dbReference type="Google" id="ProtNLM"/>
    </source>
</evidence>
<feature type="transmembrane region" description="Helical" evidence="6">
    <location>
        <begin position="107"/>
        <end position="127"/>
    </location>
</feature>
<evidence type="ECO:0000313" key="8">
    <source>
        <dbReference type="Proteomes" id="UP000037600"/>
    </source>
</evidence>
<dbReference type="InterPro" id="IPR045035">
    <property type="entry name" value="YSL-like"/>
</dbReference>
<keyword evidence="8" id="KW-1185">Reference proteome</keyword>
<feature type="transmembrane region" description="Helical" evidence="6">
    <location>
        <begin position="639"/>
        <end position="656"/>
    </location>
</feature>
<dbReference type="GO" id="GO:0035673">
    <property type="term" value="F:oligopeptide transmembrane transporter activity"/>
    <property type="evidence" value="ECO:0007669"/>
    <property type="project" value="InterPro"/>
</dbReference>
<dbReference type="PANTHER" id="PTHR31645:SF0">
    <property type="entry name" value="OLIGOPEPTIDE TRANSPORTER YGL114W-RELATED"/>
    <property type="match status" value="1"/>
</dbReference>
<feature type="transmembrane region" description="Helical" evidence="6">
    <location>
        <begin position="398"/>
        <end position="417"/>
    </location>
</feature>
<dbReference type="EMBL" id="LAZL01000010">
    <property type="protein sequence ID" value="KMT65662.1"/>
    <property type="molecule type" value="Genomic_DNA"/>
</dbReference>
<comment type="caution">
    <text evidence="7">The sequence shown here is derived from an EMBL/GenBank/DDBJ whole genome shotgun (WGS) entry which is preliminary data.</text>
</comment>
<feature type="transmembrane region" description="Helical" evidence="6">
    <location>
        <begin position="83"/>
        <end position="101"/>
    </location>
</feature>
<evidence type="ECO:0000313" key="7">
    <source>
        <dbReference type="EMBL" id="KMT65662.1"/>
    </source>
</evidence>
<feature type="transmembrane region" description="Helical" evidence="6">
    <location>
        <begin position="44"/>
        <end position="63"/>
    </location>
</feature>
<feature type="transmembrane region" description="Helical" evidence="6">
    <location>
        <begin position="336"/>
        <end position="356"/>
    </location>
</feature>
<feature type="transmembrane region" description="Helical" evidence="6">
    <location>
        <begin position="466"/>
        <end position="487"/>
    </location>
</feature>
<evidence type="ECO:0000256" key="2">
    <source>
        <dbReference type="ARBA" id="ARBA00022448"/>
    </source>
</evidence>
<evidence type="ECO:0000256" key="5">
    <source>
        <dbReference type="ARBA" id="ARBA00023136"/>
    </source>
</evidence>
<feature type="transmembrane region" description="Helical" evidence="6">
    <location>
        <begin position="555"/>
        <end position="586"/>
    </location>
</feature>
<protein>
    <recommendedName>
        <fullName evidence="9">Peptide transporter</fullName>
    </recommendedName>
</protein>
<evidence type="ECO:0000256" key="3">
    <source>
        <dbReference type="ARBA" id="ARBA00022692"/>
    </source>
</evidence>
<dbReference type="RefSeq" id="WP_048691496.1">
    <property type="nucleotide sequence ID" value="NZ_KQ130487.1"/>
</dbReference>
<reference evidence="7 8" key="1">
    <citation type="submission" date="2015-04" db="EMBL/GenBank/DDBJ databases">
        <title>Draft Genome Sequence of the Novel Agar-Digesting Marine Bacterium Q1.</title>
        <authorList>
            <person name="Li Y."/>
            <person name="Li D."/>
            <person name="Chen G."/>
            <person name="Du Z."/>
        </authorList>
    </citation>
    <scope>NUCLEOTIDE SEQUENCE [LARGE SCALE GENOMIC DNA]</scope>
    <source>
        <strain evidence="7 8">Q1</strain>
    </source>
</reference>
<keyword evidence="2" id="KW-0813">Transport</keyword>
<dbReference type="Pfam" id="PF03169">
    <property type="entry name" value="OPT"/>
    <property type="match status" value="1"/>
</dbReference>
<feature type="transmembrane region" description="Helical" evidence="6">
    <location>
        <begin position="224"/>
        <end position="246"/>
    </location>
</feature>
<dbReference type="PATRIC" id="fig|1513271.3.peg.1667"/>
<name>A0A0J8GSF5_9ALTE</name>
<accession>A0A0J8GSF5</accession>
<feature type="transmembrane region" description="Helical" evidence="6">
    <location>
        <begin position="284"/>
        <end position="305"/>
    </location>
</feature>
<feature type="transmembrane region" description="Helical" evidence="6">
    <location>
        <begin position="368"/>
        <end position="392"/>
    </location>
</feature>
<feature type="transmembrane region" description="Helical" evidence="6">
    <location>
        <begin position="528"/>
        <end position="549"/>
    </location>
</feature>
<dbReference type="AlphaFoldDB" id="A0A0J8GSF5"/>